<evidence type="ECO:0000256" key="1">
    <source>
        <dbReference type="ARBA" id="ARBA00004370"/>
    </source>
</evidence>
<keyword evidence="2" id="KW-0812">Transmembrane</keyword>
<reference evidence="6 7" key="1">
    <citation type="submission" date="2016-07" db="EMBL/GenBank/DDBJ databases">
        <title>Pervasive Adenine N6-methylation of Active Genes in Fungi.</title>
        <authorList>
            <consortium name="DOE Joint Genome Institute"/>
            <person name="Mondo S.J."/>
            <person name="Dannebaum R.O."/>
            <person name="Kuo R.C."/>
            <person name="Labutti K."/>
            <person name="Haridas S."/>
            <person name="Kuo A."/>
            <person name="Salamov A."/>
            <person name="Ahrendt S.R."/>
            <person name="Lipzen A."/>
            <person name="Sullivan W."/>
            <person name="Andreopoulos W.B."/>
            <person name="Clum A."/>
            <person name="Lindquist E."/>
            <person name="Daum C."/>
            <person name="Ramamoorthy G.K."/>
            <person name="Gryganskyi A."/>
            <person name="Culley D."/>
            <person name="Magnuson J.K."/>
            <person name="James T.Y."/>
            <person name="O'Malley M.A."/>
            <person name="Stajich J.E."/>
            <person name="Spatafora J.W."/>
            <person name="Visel A."/>
            <person name="Grigoriev I.V."/>
        </authorList>
    </citation>
    <scope>NUCLEOTIDE SEQUENCE [LARGE SCALE GENOMIC DNA]</scope>
    <source>
        <strain evidence="6 7">62-1032</strain>
    </source>
</reference>
<dbReference type="FunCoup" id="A0A1Y2FKZ2">
    <property type="interactions" value="138"/>
</dbReference>
<organism evidence="6 7">
    <name type="scientific">Leucosporidium creatinivorum</name>
    <dbReference type="NCBI Taxonomy" id="106004"/>
    <lineage>
        <taxon>Eukaryota</taxon>
        <taxon>Fungi</taxon>
        <taxon>Dikarya</taxon>
        <taxon>Basidiomycota</taxon>
        <taxon>Pucciniomycotina</taxon>
        <taxon>Microbotryomycetes</taxon>
        <taxon>Leucosporidiales</taxon>
        <taxon>Leucosporidium</taxon>
    </lineage>
</organism>
<evidence type="ECO:0000256" key="4">
    <source>
        <dbReference type="ARBA" id="ARBA00023136"/>
    </source>
</evidence>
<dbReference type="Proteomes" id="UP000193467">
    <property type="component" value="Unassembled WGS sequence"/>
</dbReference>
<evidence type="ECO:0000313" key="6">
    <source>
        <dbReference type="EMBL" id="ORY84652.1"/>
    </source>
</evidence>
<evidence type="ECO:0000259" key="5">
    <source>
        <dbReference type="Pfam" id="PF04116"/>
    </source>
</evidence>
<protein>
    <submittedName>
        <fullName evidence="6">Fatty acid hydroxylase superfamily-domain-containing protein</fullName>
    </submittedName>
</protein>
<dbReference type="EMBL" id="MCGR01000017">
    <property type="protein sequence ID" value="ORY84652.1"/>
    <property type="molecule type" value="Genomic_DNA"/>
</dbReference>
<feature type="domain" description="Fatty acid hydroxylase" evidence="5">
    <location>
        <begin position="152"/>
        <end position="289"/>
    </location>
</feature>
<dbReference type="OrthoDB" id="1658724at2759"/>
<dbReference type="STRING" id="106004.A0A1Y2FKZ2"/>
<dbReference type="GO" id="GO:0008610">
    <property type="term" value="P:lipid biosynthetic process"/>
    <property type="evidence" value="ECO:0007669"/>
    <property type="project" value="InterPro"/>
</dbReference>
<evidence type="ECO:0000313" key="7">
    <source>
        <dbReference type="Proteomes" id="UP000193467"/>
    </source>
</evidence>
<dbReference type="GO" id="GO:0016491">
    <property type="term" value="F:oxidoreductase activity"/>
    <property type="evidence" value="ECO:0007669"/>
    <property type="project" value="InterPro"/>
</dbReference>
<dbReference type="InParanoid" id="A0A1Y2FKZ2"/>
<comment type="subcellular location">
    <subcellularLocation>
        <location evidence="1">Membrane</location>
    </subcellularLocation>
</comment>
<dbReference type="Pfam" id="PF04116">
    <property type="entry name" value="FA_hydroxylase"/>
    <property type="match status" value="1"/>
</dbReference>
<accession>A0A1Y2FKZ2</accession>
<evidence type="ECO:0000256" key="3">
    <source>
        <dbReference type="ARBA" id="ARBA00022989"/>
    </source>
</evidence>
<dbReference type="GO" id="GO:0005506">
    <property type="term" value="F:iron ion binding"/>
    <property type="evidence" value="ECO:0007669"/>
    <property type="project" value="InterPro"/>
</dbReference>
<dbReference type="InterPro" id="IPR050307">
    <property type="entry name" value="Sterol_Desaturase_Related"/>
</dbReference>
<keyword evidence="7" id="KW-1185">Reference proteome</keyword>
<proteinExistence type="predicted"/>
<dbReference type="GO" id="GO:0016020">
    <property type="term" value="C:membrane"/>
    <property type="evidence" value="ECO:0007669"/>
    <property type="project" value="UniProtKB-SubCell"/>
</dbReference>
<sequence length="318" mass="37117">MATFDLLYQGLKQNATTFISTAADSQQMLYSTINPAQLGFLERLWFAYYSYLRDPVLATGIMSFLLHELVYFGRCLPWIAIDAMPYFRKWKLQPNKLPTAKQQWECTKAVLLVHFTVELPQIHAFYPLAASVGMKTYHLPFPSYLQMAYQIAIFFVIEDAWHYFGHRLFHYPYLYKRIHKLHHTYSAPFGLAAEYAHPIETLVLGAGTVCGPLAYCWWSGGDMHILTMYVWISLRLFQAIDSHSGYDFPWSLNKFFGLWSGADHHDYHHEKFIECYASSFRYLDWIFGTDKKFHAYRKLQAEQKRVAEQQAAKGGKAH</sequence>
<dbReference type="InterPro" id="IPR006694">
    <property type="entry name" value="Fatty_acid_hydroxylase"/>
</dbReference>
<comment type="caution">
    <text evidence="6">The sequence shown here is derived from an EMBL/GenBank/DDBJ whole genome shotgun (WGS) entry which is preliminary data.</text>
</comment>
<evidence type="ECO:0000256" key="2">
    <source>
        <dbReference type="ARBA" id="ARBA00022692"/>
    </source>
</evidence>
<dbReference type="AlphaFoldDB" id="A0A1Y2FKZ2"/>
<dbReference type="PANTHER" id="PTHR11863">
    <property type="entry name" value="STEROL DESATURASE"/>
    <property type="match status" value="1"/>
</dbReference>
<name>A0A1Y2FKZ2_9BASI</name>
<keyword evidence="4" id="KW-0472">Membrane</keyword>
<keyword evidence="3" id="KW-1133">Transmembrane helix</keyword>
<gene>
    <name evidence="6" type="ORF">BCR35DRAFT_278016</name>
</gene>